<dbReference type="EMBL" id="JAWRVG010000025">
    <property type="protein sequence ID" value="KAK4071023.1"/>
    <property type="molecule type" value="Genomic_DNA"/>
</dbReference>
<keyword evidence="2" id="KW-1185">Reference proteome</keyword>
<evidence type="ECO:0000313" key="1">
    <source>
        <dbReference type="EMBL" id="KAK4071023.1"/>
    </source>
</evidence>
<gene>
    <name evidence="1" type="ORF">Triagg1_6390</name>
</gene>
<organism evidence="1 2">
    <name type="scientific">Trichoderma aggressivum f. europaeum</name>
    <dbReference type="NCBI Taxonomy" id="173218"/>
    <lineage>
        <taxon>Eukaryota</taxon>
        <taxon>Fungi</taxon>
        <taxon>Dikarya</taxon>
        <taxon>Ascomycota</taxon>
        <taxon>Pezizomycotina</taxon>
        <taxon>Sordariomycetes</taxon>
        <taxon>Hypocreomycetidae</taxon>
        <taxon>Hypocreales</taxon>
        <taxon>Hypocreaceae</taxon>
        <taxon>Trichoderma</taxon>
    </lineage>
</organism>
<dbReference type="GeneID" id="87920914"/>
<dbReference type="Proteomes" id="UP001273209">
    <property type="component" value="Unassembled WGS sequence"/>
</dbReference>
<proteinExistence type="predicted"/>
<accession>A0AAE1IB50</accession>
<dbReference type="AlphaFoldDB" id="A0AAE1IB50"/>
<dbReference type="RefSeq" id="XP_062754643.1">
    <property type="nucleotide sequence ID" value="XM_062901009.1"/>
</dbReference>
<sequence length="553" mass="61687">MKMRAGNRDSNAKPQSIRYGFVGLPNRKRFGAGFVNGDTTQSTSSVGLVTRKHLTKTEFLSCEPVNFHGPVRINDQSHGNRIALVVFNKTKEGSAPVATHVCIYRKSKVATTETPAASQVFRIAEGQEQQQSENQQNEQNEGAFFISGQTHEFQGSLNRARDALELSLRSRCGFSDETHWTAVAIPRPKYATVTNNSAEMVSCTVKNRNDARGELLTPAGLALALLGLLAGVPQAFCAVVAIGGLSLAAESWKDMMWINDTKNDESTAMLFPGDKIRHVVGGWGPFENDYDIITMQNHVEEHTNTSGGPEWTVKRIRDSGTSTQMVHLPLELLQEMVQRRLLFIDGLKPSGSSNPSKSPPFALEEGSVLSYNTAFKSGQGIYDCWYSNSYWGEQSDTLSEANEEKKIAIVQGPDSHFKPAGYCSTGYHVRHFGEDPFTPVLELTRCCYIKVPSSERETARRLIGRVDGSAGAIELIEKSEKREKNTRAYHLQKVARDTYDLYAWAWKKSLTIRSTGGDRVYFVVRKWSPAKRAISRDIWTFRRCQVPVSWISR</sequence>
<evidence type="ECO:0000313" key="2">
    <source>
        <dbReference type="Proteomes" id="UP001273209"/>
    </source>
</evidence>
<protein>
    <submittedName>
        <fullName evidence="1">Uncharacterized protein</fullName>
    </submittedName>
</protein>
<comment type="caution">
    <text evidence="1">The sequence shown here is derived from an EMBL/GenBank/DDBJ whole genome shotgun (WGS) entry which is preliminary data.</text>
</comment>
<reference evidence="1" key="1">
    <citation type="submission" date="2023-11" db="EMBL/GenBank/DDBJ databases">
        <title>The genome sequences of three competitors of mushroom-forming fungi.</title>
        <authorList>
            <person name="Beijen E."/>
            <person name="Ohm R.A."/>
        </authorList>
    </citation>
    <scope>NUCLEOTIDE SEQUENCE</scope>
    <source>
        <strain evidence="1">CBS 100526</strain>
    </source>
</reference>
<name>A0AAE1IB50_9HYPO</name>